<dbReference type="OrthoDB" id="16747at2759"/>
<dbReference type="Gene3D" id="3.40.50.10540">
    <property type="entry name" value="Crotonobetainyl-coa:carnitine coa-transferase, domain 1"/>
    <property type="match status" value="1"/>
</dbReference>
<dbReference type="GO" id="GO:0008206">
    <property type="term" value="P:bile acid metabolic process"/>
    <property type="evidence" value="ECO:0007669"/>
    <property type="project" value="TreeGrafter"/>
</dbReference>
<evidence type="ECO:0000313" key="4">
    <source>
        <dbReference type="EMBL" id="ENN78438.1"/>
    </source>
</evidence>
<reference evidence="7 8" key="2">
    <citation type="journal article" date="2013" name="Genome Biol.">
        <title>Draft genome of the mountain pine beetle, Dendroctonus ponderosae Hopkins, a major forest pest.</title>
        <authorList>
            <person name="Keeling C.I."/>
            <person name="Yuen M.M."/>
            <person name="Liao N.Y."/>
            <person name="Docking T.R."/>
            <person name="Chan S.K."/>
            <person name="Taylor G.A."/>
            <person name="Palmquist D.L."/>
            <person name="Jackman S.D."/>
            <person name="Nguyen A."/>
            <person name="Li M."/>
            <person name="Henderson H."/>
            <person name="Janes J.K."/>
            <person name="Zhao Y."/>
            <person name="Pandoh P."/>
            <person name="Moore R."/>
            <person name="Sperling F.A."/>
            <person name="Huber D.P."/>
            <person name="Birol I."/>
            <person name="Jones S.J."/>
            <person name="Bohlmann J."/>
        </authorList>
    </citation>
    <scope>NUCLEOTIDE SEQUENCE</scope>
</reference>
<dbReference type="AlphaFoldDB" id="J3JW73"/>
<dbReference type="STRING" id="77166.J3JW73"/>
<dbReference type="Gene3D" id="3.30.1540.10">
    <property type="entry name" value="formyl-coa transferase, domain 3"/>
    <property type="match status" value="1"/>
</dbReference>
<dbReference type="KEGG" id="dpa:109536035"/>
<evidence type="ECO:0000313" key="5">
    <source>
        <dbReference type="EMBL" id="ERL87949.1"/>
    </source>
</evidence>
<dbReference type="Proteomes" id="UP000030742">
    <property type="component" value="Unassembled WGS sequence"/>
</dbReference>
<dbReference type="EMBL" id="KB740904">
    <property type="protein sequence ID" value="ENN78438.1"/>
    <property type="molecule type" value="Genomic_DNA"/>
</dbReference>
<dbReference type="SUPFAM" id="SSF89796">
    <property type="entry name" value="CoA-transferase family III (CaiB/BaiF)"/>
    <property type="match status" value="1"/>
</dbReference>
<dbReference type="InterPro" id="IPR003673">
    <property type="entry name" value="CoA-Trfase_fam_III"/>
</dbReference>
<accession>J3JW73</accession>
<keyword evidence="7" id="KW-1185">Reference proteome</keyword>
<evidence type="ECO:0000313" key="8">
    <source>
        <dbReference type="Proteomes" id="UP000030742"/>
    </source>
</evidence>
<organism evidence="3">
    <name type="scientific">Dendroctonus ponderosae</name>
    <name type="common">Mountain pine beetle</name>
    <dbReference type="NCBI Taxonomy" id="77166"/>
    <lineage>
        <taxon>Eukaryota</taxon>
        <taxon>Metazoa</taxon>
        <taxon>Ecdysozoa</taxon>
        <taxon>Arthropoda</taxon>
        <taxon>Hexapoda</taxon>
        <taxon>Insecta</taxon>
        <taxon>Pterygota</taxon>
        <taxon>Neoptera</taxon>
        <taxon>Endopterygota</taxon>
        <taxon>Coleoptera</taxon>
        <taxon>Polyphaga</taxon>
        <taxon>Cucujiformia</taxon>
        <taxon>Curculionidae</taxon>
        <taxon>Scolytinae</taxon>
        <taxon>Dendroctonus</taxon>
    </lineage>
</organism>
<evidence type="ECO:0000313" key="3">
    <source>
        <dbReference type="EMBL" id="AEE62453.1"/>
    </source>
</evidence>
<dbReference type="PANTHER" id="PTHR48228:SF5">
    <property type="entry name" value="ALPHA-METHYLACYL-COA RACEMASE"/>
    <property type="match status" value="1"/>
</dbReference>
<evidence type="ECO:0000313" key="7">
    <source>
        <dbReference type="Proteomes" id="UP000019118"/>
    </source>
</evidence>
<dbReference type="InterPro" id="IPR044855">
    <property type="entry name" value="CoA-Trfase_III_dom3_sf"/>
</dbReference>
<reference evidence="3" key="1">
    <citation type="journal article" date="2012" name="Insect Biochem. Mol. Biol.">
        <title>Transcriptome and full-length cDNA resources for the mountain pine beetle, Dendroctonus ponderosae Hopkins, a major insect pest of pine forests.</title>
        <authorList>
            <person name="Keeling C.I."/>
            <person name="Henderson H."/>
            <person name="Li M."/>
            <person name="Yuen M."/>
            <person name="Clark E.L."/>
            <person name="Fraser J.D."/>
            <person name="Huber D.P."/>
            <person name="Liao N.Y."/>
            <person name="Roderick Docking T."/>
            <person name="Birol I."/>
            <person name="Chan S.K."/>
            <person name="Taylor G.A."/>
            <person name="Palmquist D."/>
            <person name="Jones S.J."/>
            <person name="Bohlmann J."/>
        </authorList>
    </citation>
    <scope>NUCLEOTIDE SEQUENCE</scope>
    <source>
        <tissue evidence="3">Antennae</tissue>
    </source>
</reference>
<dbReference type="GO" id="GO:0008111">
    <property type="term" value="F:alpha-methylacyl-CoA racemase activity"/>
    <property type="evidence" value="ECO:0007669"/>
    <property type="project" value="TreeGrafter"/>
</dbReference>
<dbReference type="Pfam" id="PF02515">
    <property type="entry name" value="CoA_transf_3"/>
    <property type="match status" value="1"/>
</dbReference>
<gene>
    <name evidence="6" type="primary">109536035</name>
    <name evidence="5" type="ORF">D910_05337</name>
    <name evidence="4" type="ORF">YQE_05076</name>
</gene>
<comment type="similarity">
    <text evidence="1">Belongs to the CoA-transferase III family.</text>
</comment>
<dbReference type="OMA" id="VVIDPFR"/>
<name>J3JW73_DENPD</name>
<dbReference type="PANTHER" id="PTHR48228">
    <property type="entry name" value="SUCCINYL-COA--D-CITRAMALATE COA-TRANSFERASE"/>
    <property type="match status" value="1"/>
</dbReference>
<feature type="region of interest" description="Disordered" evidence="2">
    <location>
        <begin position="301"/>
        <end position="338"/>
    </location>
</feature>
<evidence type="ECO:0000256" key="2">
    <source>
        <dbReference type="SAM" id="MobiDB-lite"/>
    </source>
</evidence>
<dbReference type="EnsemblMetazoa" id="XM_019902100.1">
    <property type="protein sequence ID" value="XP_019757659.1"/>
    <property type="gene ID" value="LOC109536035"/>
</dbReference>
<dbReference type="InterPro" id="IPR050509">
    <property type="entry name" value="CoA-transferase_III"/>
</dbReference>
<dbReference type="Proteomes" id="UP000019118">
    <property type="component" value="Unassembled WGS sequence"/>
</dbReference>
<evidence type="ECO:0008006" key="9">
    <source>
        <dbReference type="Google" id="ProtNLM"/>
    </source>
</evidence>
<protein>
    <recommendedName>
        <fullName evidence="9">Alpha-methylacyl-CoA racemase</fullName>
    </recommendedName>
</protein>
<dbReference type="GO" id="GO:0005739">
    <property type="term" value="C:mitochondrion"/>
    <property type="evidence" value="ECO:0007669"/>
    <property type="project" value="TreeGrafter"/>
</dbReference>
<dbReference type="EMBL" id="KB632006">
    <property type="protein sequence ID" value="ERL87949.1"/>
    <property type="molecule type" value="Genomic_DNA"/>
</dbReference>
<dbReference type="InterPro" id="IPR023606">
    <property type="entry name" value="CoA-Trfase_III_dom_1_sf"/>
</dbReference>
<dbReference type="EMBL" id="BT127491">
    <property type="protein sequence ID" value="AEE62453.1"/>
    <property type="molecule type" value="mRNA"/>
</dbReference>
<evidence type="ECO:0000256" key="1">
    <source>
        <dbReference type="ARBA" id="ARBA00008383"/>
    </source>
</evidence>
<sequence>MALNGIKVVEFAGLAPAPFCGMVLADFGASVIRIDKTGPPAQFDFLDNGKKSVSLNLKSPEGVKVVRRLIQRSDVLIEPFRAGVMEKLGLGPKVLMADNPRLVYARLTGFGQKGALAKHAGHDINFLALSGLLSLFGRKGQSPTFPVNLAADFGGGGLICALGIALALLERHKSGKGQIVDCSMTHGVAYLGSFLYRSQGSTLLWGNERGANLLDSGASCYDVYKTKDQKYMAVAAVEPQFYSQLLRQLNITEEEAPQMDYATSRALFERAFLQKTQKQWCEVFDQVDACVTPVLDLDEAPLHPHNREQGAFSGPAPNPAPQLSRTPAQSHAHLRSPKIGEHTVEVLSDLGYTGDQIQQLQSQGAVFNESKAKL</sequence>
<dbReference type="HOGENOM" id="CLU_033975_5_0_1"/>
<proteinExistence type="evidence at transcript level"/>
<reference evidence="6" key="3">
    <citation type="submission" date="2024-08" db="UniProtKB">
        <authorList>
            <consortium name="EnsemblMetazoa"/>
        </authorList>
    </citation>
    <scope>IDENTIFICATION</scope>
</reference>
<evidence type="ECO:0000313" key="6">
    <source>
        <dbReference type="EnsemblMetazoa" id="XP_019757659.1"/>
    </source>
</evidence>